<keyword evidence="5" id="KW-1185">Reference proteome</keyword>
<dbReference type="SMART" id="SM00700">
    <property type="entry name" value="JHBP"/>
    <property type="match status" value="1"/>
</dbReference>
<evidence type="ECO:0000313" key="4">
    <source>
        <dbReference type="EMBL" id="GBP79261.1"/>
    </source>
</evidence>
<organism evidence="4 5">
    <name type="scientific">Eumeta variegata</name>
    <name type="common">Bagworm moth</name>
    <name type="synonym">Eumeta japonica</name>
    <dbReference type="NCBI Taxonomy" id="151549"/>
    <lineage>
        <taxon>Eukaryota</taxon>
        <taxon>Metazoa</taxon>
        <taxon>Ecdysozoa</taxon>
        <taxon>Arthropoda</taxon>
        <taxon>Hexapoda</taxon>
        <taxon>Insecta</taxon>
        <taxon>Pterygota</taxon>
        <taxon>Neoptera</taxon>
        <taxon>Endopterygota</taxon>
        <taxon>Lepidoptera</taxon>
        <taxon>Glossata</taxon>
        <taxon>Ditrysia</taxon>
        <taxon>Tineoidea</taxon>
        <taxon>Psychidae</taxon>
        <taxon>Oiketicinae</taxon>
        <taxon>Eumeta</taxon>
    </lineage>
</organism>
<dbReference type="Pfam" id="PF06585">
    <property type="entry name" value="JHBP"/>
    <property type="match status" value="1"/>
</dbReference>
<evidence type="ECO:0000256" key="1">
    <source>
        <dbReference type="ARBA" id="ARBA00022729"/>
    </source>
</evidence>
<keyword evidence="2" id="KW-0090">Biological rhythms</keyword>
<dbReference type="Gene3D" id="3.15.10.30">
    <property type="entry name" value="Haemolymph juvenile hormone binding protein"/>
    <property type="match status" value="1"/>
</dbReference>
<dbReference type="InterPro" id="IPR038606">
    <property type="entry name" value="To_sf"/>
</dbReference>
<dbReference type="AlphaFoldDB" id="A0A4C1YRZ0"/>
<evidence type="ECO:0000256" key="2">
    <source>
        <dbReference type="ARBA" id="ARBA00023108"/>
    </source>
</evidence>
<dbReference type="Proteomes" id="UP000299102">
    <property type="component" value="Unassembled WGS sequence"/>
</dbReference>
<keyword evidence="1" id="KW-0732">Signal</keyword>
<proteinExistence type="inferred from homology"/>
<evidence type="ECO:0000313" key="5">
    <source>
        <dbReference type="Proteomes" id="UP000299102"/>
    </source>
</evidence>
<dbReference type="PANTHER" id="PTHR11008">
    <property type="entry name" value="PROTEIN TAKEOUT-LIKE PROTEIN"/>
    <property type="match status" value="1"/>
</dbReference>
<accession>A0A4C1YRZ0</accession>
<comment type="similarity">
    <text evidence="3">Belongs to the TO family.</text>
</comment>
<protein>
    <submittedName>
        <fullName evidence="4">Circadian clock-controlled protein</fullName>
    </submittedName>
</protein>
<dbReference type="GO" id="GO:0007623">
    <property type="term" value="P:circadian rhythm"/>
    <property type="evidence" value="ECO:0007669"/>
    <property type="project" value="UniProtKB-ARBA"/>
</dbReference>
<dbReference type="GO" id="GO:0005615">
    <property type="term" value="C:extracellular space"/>
    <property type="evidence" value="ECO:0007669"/>
    <property type="project" value="TreeGrafter"/>
</dbReference>
<comment type="caution">
    <text evidence="4">The sequence shown here is derived from an EMBL/GenBank/DDBJ whole genome shotgun (WGS) entry which is preliminary data.</text>
</comment>
<sequence length="270" mass="30425">MLTVRHMKLCRPELPANDITHRINTLRSFLVLLRLLILRRYDAFVTNFTTAEFPPFLKPCSASDPQLDACVARAIQAAGPRFAEGLQEFGVAPLDPVRLGTVTVNNPALRLTFTDTVVTGLKGFRLNSVKMNPQKGKVTLDFVANVTLKAHYKMDGQVLILPIRGDGQAKIKITNLNIIIKYDYETENGHWRVPSYKDTYKMERAQFKFNNLFGGNNKELSNTVHMVMNTNWESVIKDIAPVAFEQIIMACVNEVKKFFSAVPAIDLLQP</sequence>
<reference evidence="4 5" key="1">
    <citation type="journal article" date="2019" name="Commun. Biol.">
        <title>The bagworm genome reveals a unique fibroin gene that provides high tensile strength.</title>
        <authorList>
            <person name="Kono N."/>
            <person name="Nakamura H."/>
            <person name="Ohtoshi R."/>
            <person name="Tomita M."/>
            <person name="Numata K."/>
            <person name="Arakawa K."/>
        </authorList>
    </citation>
    <scope>NUCLEOTIDE SEQUENCE [LARGE SCALE GENOMIC DNA]</scope>
</reference>
<dbReference type="PANTHER" id="PTHR11008:SF40">
    <property type="entry name" value="PROTEIN TAKEOUT"/>
    <property type="match status" value="1"/>
</dbReference>
<dbReference type="InterPro" id="IPR010562">
    <property type="entry name" value="Haemolymph_juvenile_hormone-bd"/>
</dbReference>
<evidence type="ECO:0000256" key="3">
    <source>
        <dbReference type="ARBA" id="ARBA00060902"/>
    </source>
</evidence>
<dbReference type="FunFam" id="3.15.10.30:FF:000001">
    <property type="entry name" value="Takeout-like protein 1"/>
    <property type="match status" value="1"/>
</dbReference>
<dbReference type="STRING" id="151549.A0A4C1YRZ0"/>
<name>A0A4C1YRZ0_EUMVA</name>
<dbReference type="EMBL" id="BGZK01001406">
    <property type="protein sequence ID" value="GBP79261.1"/>
    <property type="molecule type" value="Genomic_DNA"/>
</dbReference>
<dbReference type="OrthoDB" id="8118208at2759"/>
<gene>
    <name evidence="4" type="primary">anon-3B1.2</name>
    <name evidence="4" type="ORF">EVAR_87356_1</name>
</gene>